<evidence type="ECO:0000313" key="2">
    <source>
        <dbReference type="Proteomes" id="UP000030764"/>
    </source>
</evidence>
<keyword evidence="2" id="KW-1185">Reference proteome</keyword>
<evidence type="ECO:0000313" key="1">
    <source>
        <dbReference type="EMBL" id="KFD55820.1"/>
    </source>
</evidence>
<dbReference type="EMBL" id="KL363197">
    <property type="protein sequence ID" value="KFD55820.1"/>
    <property type="molecule type" value="Genomic_DNA"/>
</dbReference>
<protein>
    <submittedName>
        <fullName evidence="1">Uncharacterized protein</fullName>
    </submittedName>
</protein>
<dbReference type="Proteomes" id="UP000030764">
    <property type="component" value="Unassembled WGS sequence"/>
</dbReference>
<sequence>MGLMQITCTFAKNMNSNDQKHKLAFSKQTPPSCMPKPIQSSLNVVLFPNRKVFEGKHVNVKVTPAFPAAYRWKYRHTEASLTKHYPKASFFPTTLSEECLIKLPTGSIRFIECSKFNCAVSIQDELLIVFSIFFKGSNDIWLSILRGRSRTG</sequence>
<organism evidence="1 2">
    <name type="scientific">Trichuris suis</name>
    <name type="common">pig whipworm</name>
    <dbReference type="NCBI Taxonomy" id="68888"/>
    <lineage>
        <taxon>Eukaryota</taxon>
        <taxon>Metazoa</taxon>
        <taxon>Ecdysozoa</taxon>
        <taxon>Nematoda</taxon>
        <taxon>Enoplea</taxon>
        <taxon>Dorylaimia</taxon>
        <taxon>Trichinellida</taxon>
        <taxon>Trichuridae</taxon>
        <taxon>Trichuris</taxon>
    </lineage>
</organism>
<accession>A0A085MF24</accession>
<name>A0A085MF24_9BILA</name>
<proteinExistence type="predicted"/>
<gene>
    <name evidence="1" type="ORF">M513_03259</name>
</gene>
<reference evidence="1 2" key="1">
    <citation type="journal article" date="2014" name="Nat. Genet.">
        <title>Genome and transcriptome of the porcine whipworm Trichuris suis.</title>
        <authorList>
            <person name="Jex A.R."/>
            <person name="Nejsum P."/>
            <person name="Schwarz E.M."/>
            <person name="Hu L."/>
            <person name="Young N.D."/>
            <person name="Hall R.S."/>
            <person name="Korhonen P.K."/>
            <person name="Liao S."/>
            <person name="Thamsborg S."/>
            <person name="Xia J."/>
            <person name="Xu P."/>
            <person name="Wang S."/>
            <person name="Scheerlinck J.P."/>
            <person name="Hofmann A."/>
            <person name="Sternberg P.W."/>
            <person name="Wang J."/>
            <person name="Gasser R.B."/>
        </authorList>
    </citation>
    <scope>NUCLEOTIDE SEQUENCE [LARGE SCALE GENOMIC DNA]</scope>
    <source>
        <strain evidence="1">DCEP-RM93M</strain>
    </source>
</reference>
<dbReference type="AlphaFoldDB" id="A0A085MF24"/>